<reference evidence="1" key="1">
    <citation type="submission" date="2020-05" db="EMBL/GenBank/DDBJ databases">
        <authorList>
            <person name="Chiriac C."/>
            <person name="Salcher M."/>
            <person name="Ghai R."/>
            <person name="Kavagutti S V."/>
        </authorList>
    </citation>
    <scope>NUCLEOTIDE SEQUENCE</scope>
</reference>
<accession>A0A6J6VR42</accession>
<protein>
    <submittedName>
        <fullName evidence="1">Unannotated protein</fullName>
    </submittedName>
</protein>
<gene>
    <name evidence="1" type="ORF">UFOPK2938_00261</name>
</gene>
<proteinExistence type="predicted"/>
<name>A0A6J6VR42_9ZZZZ</name>
<organism evidence="1">
    <name type="scientific">freshwater metagenome</name>
    <dbReference type="NCBI Taxonomy" id="449393"/>
    <lineage>
        <taxon>unclassified sequences</taxon>
        <taxon>metagenomes</taxon>
        <taxon>ecological metagenomes</taxon>
    </lineage>
</organism>
<evidence type="ECO:0000313" key="1">
    <source>
        <dbReference type="EMBL" id="CAB4773057.1"/>
    </source>
</evidence>
<dbReference type="AlphaFoldDB" id="A0A6J6VR42"/>
<sequence length="81" mass="8734">MELGGQHGLFSSVSTLGEPFTDDRFRRTGTAGSAVHVRGVDHIDAELKATVEQQLALISRCRPANIHGSQNQARNFQATTA</sequence>
<dbReference type="EMBL" id="CAEZZX010000032">
    <property type="protein sequence ID" value="CAB4773057.1"/>
    <property type="molecule type" value="Genomic_DNA"/>
</dbReference>